<gene>
    <name evidence="1" type="ORF">DEBURN_LOCUS3923</name>
</gene>
<evidence type="ECO:0000313" key="1">
    <source>
        <dbReference type="EMBL" id="CAG8486096.1"/>
    </source>
</evidence>
<dbReference type="Proteomes" id="UP000789706">
    <property type="component" value="Unassembled WGS sequence"/>
</dbReference>
<dbReference type="AlphaFoldDB" id="A0A9N8ZAW7"/>
<dbReference type="EMBL" id="CAJVPK010000268">
    <property type="protein sequence ID" value="CAG8486096.1"/>
    <property type="molecule type" value="Genomic_DNA"/>
</dbReference>
<name>A0A9N8ZAW7_9GLOM</name>
<protein>
    <submittedName>
        <fullName evidence="1">8119_t:CDS:1</fullName>
    </submittedName>
</protein>
<keyword evidence="2" id="KW-1185">Reference proteome</keyword>
<organism evidence="1 2">
    <name type="scientific">Diversispora eburnea</name>
    <dbReference type="NCBI Taxonomy" id="1213867"/>
    <lineage>
        <taxon>Eukaryota</taxon>
        <taxon>Fungi</taxon>
        <taxon>Fungi incertae sedis</taxon>
        <taxon>Mucoromycota</taxon>
        <taxon>Glomeromycotina</taxon>
        <taxon>Glomeromycetes</taxon>
        <taxon>Diversisporales</taxon>
        <taxon>Diversisporaceae</taxon>
        <taxon>Diversispora</taxon>
    </lineage>
</organism>
<reference evidence="1" key="1">
    <citation type="submission" date="2021-06" db="EMBL/GenBank/DDBJ databases">
        <authorList>
            <person name="Kallberg Y."/>
            <person name="Tangrot J."/>
            <person name="Rosling A."/>
        </authorList>
    </citation>
    <scope>NUCLEOTIDE SEQUENCE</scope>
    <source>
        <strain evidence="1">AZ414A</strain>
    </source>
</reference>
<evidence type="ECO:0000313" key="2">
    <source>
        <dbReference type="Proteomes" id="UP000789706"/>
    </source>
</evidence>
<proteinExistence type="predicted"/>
<comment type="caution">
    <text evidence="1">The sequence shown here is derived from an EMBL/GenBank/DDBJ whole genome shotgun (WGS) entry which is preliminary data.</text>
</comment>
<accession>A0A9N8ZAW7</accession>
<sequence length="71" mass="8146">MKKLSECIENPLAVLIMGWVKCAVLERRDDITNDDTNELLPYSISKFDANTLSSELHNVFIEALNTPYHQH</sequence>